<evidence type="ECO:0000259" key="3">
    <source>
        <dbReference type="Pfam" id="PF01408"/>
    </source>
</evidence>
<name>A0ABR0JNL2_9EURO</name>
<dbReference type="PANTHER" id="PTHR43708:SF5">
    <property type="entry name" value="CONSERVED EXPRESSED OXIDOREDUCTASE (EUROFUNG)-RELATED"/>
    <property type="match status" value="1"/>
</dbReference>
<keyword evidence="6" id="KW-1185">Reference proteome</keyword>
<dbReference type="EMBL" id="JAVRRF010000003">
    <property type="protein sequence ID" value="KAK5067004.1"/>
    <property type="molecule type" value="Genomic_DNA"/>
</dbReference>
<dbReference type="Proteomes" id="UP001345691">
    <property type="component" value="Unassembled WGS sequence"/>
</dbReference>
<dbReference type="Pfam" id="PF22725">
    <property type="entry name" value="GFO_IDH_MocA_C3"/>
    <property type="match status" value="1"/>
</dbReference>
<dbReference type="InterPro" id="IPR036291">
    <property type="entry name" value="NAD(P)-bd_dom_sf"/>
</dbReference>
<dbReference type="Gene3D" id="3.30.360.10">
    <property type="entry name" value="Dihydrodipicolinate Reductase, domain 2"/>
    <property type="match status" value="1"/>
</dbReference>
<feature type="domain" description="Gfo/Idh/MocA-like oxidoreductase N-terminal" evidence="3">
    <location>
        <begin position="4"/>
        <end position="130"/>
    </location>
</feature>
<proteinExistence type="inferred from homology"/>
<comment type="similarity">
    <text evidence="1">Belongs to the Gfo/Idh/MocA family.</text>
</comment>
<dbReference type="InterPro" id="IPR055170">
    <property type="entry name" value="GFO_IDH_MocA-like_dom"/>
</dbReference>
<evidence type="ECO:0008006" key="7">
    <source>
        <dbReference type="Google" id="ProtNLM"/>
    </source>
</evidence>
<dbReference type="Gene3D" id="3.40.50.720">
    <property type="entry name" value="NAD(P)-binding Rossmann-like Domain"/>
    <property type="match status" value="1"/>
</dbReference>
<sequence length="376" mass="42305">MDPIKVGIIGYGFSVKCFHLPFLLSLPEYKVFAFFQRAEAPKDPKSAESGSHCTVDHPEVKHYRTADEFFADTDVEVVIVCSKQDTHAEYAERALSAGKHAVVEKAFTRTSEEADRVINLAKQKGLILTVFQNRRWDSDFLTLSHLIHKNALGEINEAEIHYDVDFPFWMRGMTAKKYTPGDGLMFGLGSHTIDQALLLFGPPKSITCFLRVLRGVDSETEDSFTLILQYDSPLLVTVKTNIASCMRDQDQPKYFVRGSKGSYVKHATCIQEQQIFDGMKPTDPKFGVEDVSLNGVLTTSEPFEEKSQTHDAKSKKYVGRYPTIAGHWLGFYENLAEAIRGKAEVAVKPEQSRDGIKIMELARLSYEKGQTISWGQ</sequence>
<evidence type="ECO:0000256" key="1">
    <source>
        <dbReference type="ARBA" id="ARBA00010928"/>
    </source>
</evidence>
<dbReference type="SUPFAM" id="SSF51735">
    <property type="entry name" value="NAD(P)-binding Rossmann-fold domains"/>
    <property type="match status" value="1"/>
</dbReference>
<evidence type="ECO:0000259" key="4">
    <source>
        <dbReference type="Pfam" id="PF22725"/>
    </source>
</evidence>
<keyword evidence="2" id="KW-0560">Oxidoreductase</keyword>
<evidence type="ECO:0000313" key="6">
    <source>
        <dbReference type="Proteomes" id="UP001345691"/>
    </source>
</evidence>
<accession>A0ABR0JNL2</accession>
<reference evidence="5 6" key="1">
    <citation type="submission" date="2023-08" db="EMBL/GenBank/DDBJ databases">
        <title>Black Yeasts Isolated from many extreme environments.</title>
        <authorList>
            <person name="Coleine C."/>
            <person name="Stajich J.E."/>
            <person name="Selbmann L."/>
        </authorList>
    </citation>
    <scope>NUCLEOTIDE SEQUENCE [LARGE SCALE GENOMIC DNA]</scope>
    <source>
        <strain evidence="5 6">CCFEE 6328</strain>
    </source>
</reference>
<dbReference type="PANTHER" id="PTHR43708">
    <property type="entry name" value="CONSERVED EXPRESSED OXIDOREDUCTASE (EUROFUNG)"/>
    <property type="match status" value="1"/>
</dbReference>
<evidence type="ECO:0000313" key="5">
    <source>
        <dbReference type="EMBL" id="KAK5067004.1"/>
    </source>
</evidence>
<evidence type="ECO:0000256" key="2">
    <source>
        <dbReference type="ARBA" id="ARBA00023002"/>
    </source>
</evidence>
<dbReference type="Pfam" id="PF01408">
    <property type="entry name" value="GFO_IDH_MocA"/>
    <property type="match status" value="1"/>
</dbReference>
<protein>
    <recommendedName>
        <fullName evidence="7">Gfo/Idh/MocA-like oxidoreductase N-terminal domain-containing protein</fullName>
    </recommendedName>
</protein>
<gene>
    <name evidence="5" type="ORF">LTR69_002352</name>
</gene>
<dbReference type="InterPro" id="IPR051317">
    <property type="entry name" value="Gfo/Idh/MocA_oxidoreduct"/>
</dbReference>
<comment type="caution">
    <text evidence="5">The sequence shown here is derived from an EMBL/GenBank/DDBJ whole genome shotgun (WGS) entry which is preliminary data.</text>
</comment>
<organism evidence="5 6">
    <name type="scientific">Exophiala sideris</name>
    <dbReference type="NCBI Taxonomy" id="1016849"/>
    <lineage>
        <taxon>Eukaryota</taxon>
        <taxon>Fungi</taxon>
        <taxon>Dikarya</taxon>
        <taxon>Ascomycota</taxon>
        <taxon>Pezizomycotina</taxon>
        <taxon>Eurotiomycetes</taxon>
        <taxon>Chaetothyriomycetidae</taxon>
        <taxon>Chaetothyriales</taxon>
        <taxon>Herpotrichiellaceae</taxon>
        <taxon>Exophiala</taxon>
    </lineage>
</organism>
<feature type="domain" description="GFO/IDH/MocA-like oxidoreductase" evidence="4">
    <location>
        <begin position="140"/>
        <end position="263"/>
    </location>
</feature>
<dbReference type="InterPro" id="IPR000683">
    <property type="entry name" value="Gfo/Idh/MocA-like_OxRdtase_N"/>
</dbReference>